<organism evidence="1 2">
    <name type="scientific">Marinobacter daqiaonensis</name>
    <dbReference type="NCBI Taxonomy" id="650891"/>
    <lineage>
        <taxon>Bacteria</taxon>
        <taxon>Pseudomonadati</taxon>
        <taxon>Pseudomonadota</taxon>
        <taxon>Gammaproteobacteria</taxon>
        <taxon>Pseudomonadales</taxon>
        <taxon>Marinobacteraceae</taxon>
        <taxon>Marinobacter</taxon>
    </lineage>
</organism>
<protein>
    <submittedName>
        <fullName evidence="1">Uncharacterized protein</fullName>
    </submittedName>
</protein>
<gene>
    <name evidence="1" type="ORF">SAMN05216203_1842</name>
</gene>
<dbReference type="EMBL" id="FOYW01000001">
    <property type="protein sequence ID" value="SFR61933.1"/>
    <property type="molecule type" value="Genomic_DNA"/>
</dbReference>
<sequence length="34" mass="3587">MGIALPGVPDAEYRVKGRMSVGLRLKSPLSDSAD</sequence>
<dbReference type="AlphaFoldDB" id="A0A1I6I5F1"/>
<reference evidence="1 2" key="1">
    <citation type="submission" date="2016-10" db="EMBL/GenBank/DDBJ databases">
        <authorList>
            <person name="de Groot N.N."/>
        </authorList>
    </citation>
    <scope>NUCLEOTIDE SEQUENCE [LARGE SCALE GENOMIC DNA]</scope>
    <source>
        <strain evidence="1 2">CGMCC 1.9167</strain>
    </source>
</reference>
<dbReference type="Proteomes" id="UP000198644">
    <property type="component" value="Unassembled WGS sequence"/>
</dbReference>
<name>A0A1I6I5F1_9GAMM</name>
<proteinExistence type="predicted"/>
<accession>A0A1I6I5F1</accession>
<keyword evidence="2" id="KW-1185">Reference proteome</keyword>
<evidence type="ECO:0000313" key="2">
    <source>
        <dbReference type="Proteomes" id="UP000198644"/>
    </source>
</evidence>
<evidence type="ECO:0000313" key="1">
    <source>
        <dbReference type="EMBL" id="SFR61933.1"/>
    </source>
</evidence>